<name>A0A0Q3LPQ8_BRADI</name>
<reference evidence="2" key="2">
    <citation type="submission" date="2017-06" db="EMBL/GenBank/DDBJ databases">
        <title>WGS assembly of Brachypodium distachyon.</title>
        <authorList>
            <consortium name="The International Brachypodium Initiative"/>
            <person name="Lucas S."/>
            <person name="Harmon-Smith M."/>
            <person name="Lail K."/>
            <person name="Tice H."/>
            <person name="Grimwood J."/>
            <person name="Bruce D."/>
            <person name="Barry K."/>
            <person name="Shu S."/>
            <person name="Lindquist E."/>
            <person name="Wang M."/>
            <person name="Pitluck S."/>
            <person name="Vogel J.P."/>
            <person name="Garvin D.F."/>
            <person name="Mockler T.C."/>
            <person name="Schmutz J."/>
            <person name="Rokhsar D."/>
            <person name="Bevan M.W."/>
        </authorList>
    </citation>
    <scope>NUCLEOTIDE SEQUENCE</scope>
    <source>
        <strain evidence="2">Bd21</strain>
    </source>
</reference>
<dbReference type="InParanoid" id="A0A0Q3LPQ8"/>
<reference evidence="2 3" key="1">
    <citation type="journal article" date="2010" name="Nature">
        <title>Genome sequencing and analysis of the model grass Brachypodium distachyon.</title>
        <authorList>
            <consortium name="International Brachypodium Initiative"/>
        </authorList>
    </citation>
    <scope>NUCLEOTIDE SEQUENCE [LARGE SCALE GENOMIC DNA]</scope>
    <source>
        <strain evidence="2 3">Bd21</strain>
    </source>
</reference>
<feature type="region of interest" description="Disordered" evidence="1">
    <location>
        <begin position="1"/>
        <end position="25"/>
    </location>
</feature>
<dbReference type="EnsemblPlants" id="KQJ94509">
    <property type="protein sequence ID" value="KQJ94509"/>
    <property type="gene ID" value="BRADI_3g10941v3"/>
</dbReference>
<evidence type="ECO:0000313" key="3">
    <source>
        <dbReference type="EnsemblPlants" id="KQJ94509"/>
    </source>
</evidence>
<dbReference type="AlphaFoldDB" id="A0A0Q3LPQ8"/>
<accession>A0A0Q3LPQ8</accession>
<dbReference type="Gramene" id="KQJ94509">
    <property type="protein sequence ID" value="KQJ94509"/>
    <property type="gene ID" value="BRADI_3g10941v3"/>
</dbReference>
<evidence type="ECO:0000313" key="4">
    <source>
        <dbReference type="Proteomes" id="UP000008810"/>
    </source>
</evidence>
<reference evidence="3" key="3">
    <citation type="submission" date="2018-08" db="UniProtKB">
        <authorList>
            <consortium name="EnsemblPlants"/>
        </authorList>
    </citation>
    <scope>IDENTIFICATION</scope>
    <source>
        <strain evidence="3">cv. Bd21</strain>
    </source>
</reference>
<feature type="compositionally biased region" description="Low complexity" evidence="1">
    <location>
        <begin position="38"/>
        <end position="47"/>
    </location>
</feature>
<gene>
    <name evidence="2" type="ORF">BRADI_3g10941v3</name>
</gene>
<evidence type="ECO:0000256" key="1">
    <source>
        <dbReference type="SAM" id="MobiDB-lite"/>
    </source>
</evidence>
<organism evidence="2">
    <name type="scientific">Brachypodium distachyon</name>
    <name type="common">Purple false brome</name>
    <name type="synonym">Trachynia distachya</name>
    <dbReference type="NCBI Taxonomy" id="15368"/>
    <lineage>
        <taxon>Eukaryota</taxon>
        <taxon>Viridiplantae</taxon>
        <taxon>Streptophyta</taxon>
        <taxon>Embryophyta</taxon>
        <taxon>Tracheophyta</taxon>
        <taxon>Spermatophyta</taxon>
        <taxon>Magnoliopsida</taxon>
        <taxon>Liliopsida</taxon>
        <taxon>Poales</taxon>
        <taxon>Poaceae</taxon>
        <taxon>BOP clade</taxon>
        <taxon>Pooideae</taxon>
        <taxon>Stipodae</taxon>
        <taxon>Brachypodieae</taxon>
        <taxon>Brachypodium</taxon>
    </lineage>
</organism>
<protein>
    <submittedName>
        <fullName evidence="2 3">Uncharacterized protein</fullName>
    </submittedName>
</protein>
<feature type="compositionally biased region" description="Basic and acidic residues" evidence="1">
    <location>
        <begin position="14"/>
        <end position="25"/>
    </location>
</feature>
<evidence type="ECO:0000313" key="2">
    <source>
        <dbReference type="EMBL" id="KQJ94509.1"/>
    </source>
</evidence>
<keyword evidence="4" id="KW-1185">Reference proteome</keyword>
<sequence>MAQVGTAAVPMAGRRGEIADLGERERDCKTMAVVPSLLRAPLLPRRSGTADPHSGASRARTNSACTAKPANAKKPKRPGSFRDGEPPAKRVVKPQSKPSISELIEKARLAKARPSTAETEPLDPREIERRRTAARRELEQMVATVEFNDPFIDPLDVTRSRQELIQAREQAWSAQRLAVARPPAAVARTPAAEAMPQSVIERCRAEPKQGVVYTLILT</sequence>
<dbReference type="EMBL" id="CM000882">
    <property type="protein sequence ID" value="KQJ94509.1"/>
    <property type="molecule type" value="Genomic_DNA"/>
</dbReference>
<dbReference type="Proteomes" id="UP000008810">
    <property type="component" value="Chromosome 3"/>
</dbReference>
<dbReference type="OrthoDB" id="703387at2759"/>
<feature type="region of interest" description="Disordered" evidence="1">
    <location>
        <begin position="38"/>
        <end position="100"/>
    </location>
</feature>
<proteinExistence type="predicted"/>